<dbReference type="PRINTS" id="PR00364">
    <property type="entry name" value="DISEASERSIST"/>
</dbReference>
<name>A0ABR3S5R3_9PLEO</name>
<evidence type="ECO:0000313" key="3">
    <source>
        <dbReference type="EMBL" id="KAL1612031.1"/>
    </source>
</evidence>
<dbReference type="PROSITE" id="PS50005">
    <property type="entry name" value="TPR"/>
    <property type="match status" value="1"/>
</dbReference>
<dbReference type="Pfam" id="PF13424">
    <property type="entry name" value="TPR_12"/>
    <property type="match status" value="3"/>
</dbReference>
<dbReference type="InterPro" id="IPR053137">
    <property type="entry name" value="NLR-like"/>
</dbReference>
<evidence type="ECO:0000259" key="2">
    <source>
        <dbReference type="Pfam" id="PF00931"/>
    </source>
</evidence>
<dbReference type="Gene3D" id="1.10.8.430">
    <property type="entry name" value="Helical domain of apoptotic protease-activating factors"/>
    <property type="match status" value="1"/>
</dbReference>
<dbReference type="Gene3D" id="3.40.50.300">
    <property type="entry name" value="P-loop containing nucleotide triphosphate hydrolases"/>
    <property type="match status" value="1"/>
</dbReference>
<comment type="caution">
    <text evidence="3">The sequence shown here is derived from an EMBL/GenBank/DDBJ whole genome shotgun (WGS) entry which is preliminary data.</text>
</comment>
<sequence>MGTPHQGGNGVELGKLLVNVASVFVAADDRLIQHLKQDSEWLQQQLGQYGPISGDFVTKFAFEEYETPTMLGHSLMVIPRASAVVPGAADAEPIAIHGNHTNMVRFESERDSGYKTVSGHLQIMVRRAGDVVASRWEEEGRVDAARIHGEDNFSVGFSLAEVSETEHFVARRQELAEMHAYLCSEDSHDGRRTVVLHGLGGIGKTQLAVAYAKQHKADYSAVFWLNIKDENAVKQSYVKMANRIRQHCTAASQLDSITETSGSDDVVAAVKQWLDHPKNTRWLMVFDNYDNPKLANIPNSNAVDIRQFLPEAYQGSIFVTTRTSQVDIGRPIQVRKLEDERDSLQILCDASRRKDALHDPGAAAIAKELDGLPLALATAGAYLHQVTISFQDYLRLYKESWLKLQRTTPDLSSYEDQLYTTWQLSYDHIKRQNELSARLLQLWAYFDNQDLWFELLRSGKRHAPEWFARLTEDELSFHEAMRVLCNHGLAEADKPWKIIAIESTGYSVHSCVHDWTTHVLNQEKSNKMTVLSLYCVSMHVSIVDATGVPMTYQRLIQHASRCWSSIKAGWVEQETIESPWLQMAVHYLGMLYLEQAKLEEAEQILVWALSGCHNILGKDHEATLKIVTSIGSLYTVQGKLMEAEKMYERALHGFEKAFGPDHNNTLDTVECLGYLYQKQNKPGKAEENYQRAFEGYKKTLGSGHIRTVDTISFLASLYFHQGRLDEAEEMYLLALHGCKQELGHYHPPTIDVAYHVANNLGLVYAAQGKFEQAMDMYERALQGYESVYGLDHMLTLGIVHNMGELYARQGRVVEAEEMLLRALQGREKVLGRDQNKTLNTVHNLINLYKEMGRNNEAQQLYARFPRYCQMVFK</sequence>
<organism evidence="3 4">
    <name type="scientific">Paraconiothyrium brasiliense</name>
    <dbReference type="NCBI Taxonomy" id="300254"/>
    <lineage>
        <taxon>Eukaryota</taxon>
        <taxon>Fungi</taxon>
        <taxon>Dikarya</taxon>
        <taxon>Ascomycota</taxon>
        <taxon>Pezizomycotina</taxon>
        <taxon>Dothideomycetes</taxon>
        <taxon>Pleosporomycetidae</taxon>
        <taxon>Pleosporales</taxon>
        <taxon>Massarineae</taxon>
        <taxon>Didymosphaeriaceae</taxon>
        <taxon>Paraconiothyrium</taxon>
    </lineage>
</organism>
<proteinExistence type="predicted"/>
<dbReference type="PANTHER" id="PTHR46082:SF6">
    <property type="entry name" value="AAA+ ATPASE DOMAIN-CONTAINING PROTEIN-RELATED"/>
    <property type="match status" value="1"/>
</dbReference>
<dbReference type="InterPro" id="IPR042197">
    <property type="entry name" value="Apaf_helical"/>
</dbReference>
<reference evidence="3 4" key="1">
    <citation type="submission" date="2024-02" db="EMBL/GenBank/DDBJ databases">
        <title>De novo assembly and annotation of 12 fungi associated with fruit tree decline syndrome in Ontario, Canada.</title>
        <authorList>
            <person name="Sulman M."/>
            <person name="Ellouze W."/>
            <person name="Ilyukhin E."/>
        </authorList>
    </citation>
    <scope>NUCLEOTIDE SEQUENCE [LARGE SCALE GENOMIC DNA]</scope>
    <source>
        <strain evidence="3 4">M42-189</strain>
    </source>
</reference>
<dbReference type="Proteomes" id="UP001521785">
    <property type="component" value="Unassembled WGS sequence"/>
</dbReference>
<keyword evidence="1" id="KW-0802">TPR repeat</keyword>
<dbReference type="Gene3D" id="1.25.40.10">
    <property type="entry name" value="Tetratricopeptide repeat domain"/>
    <property type="match status" value="2"/>
</dbReference>
<keyword evidence="4" id="KW-1185">Reference proteome</keyword>
<dbReference type="EMBL" id="JAKJXO020000001">
    <property type="protein sequence ID" value="KAL1612031.1"/>
    <property type="molecule type" value="Genomic_DNA"/>
</dbReference>
<dbReference type="SUPFAM" id="SSF48452">
    <property type="entry name" value="TPR-like"/>
    <property type="match status" value="2"/>
</dbReference>
<protein>
    <recommendedName>
        <fullName evidence="2">NB-ARC domain-containing protein</fullName>
    </recommendedName>
</protein>
<dbReference type="SMART" id="SM00028">
    <property type="entry name" value="TPR"/>
    <property type="match status" value="5"/>
</dbReference>
<dbReference type="InterPro" id="IPR002182">
    <property type="entry name" value="NB-ARC"/>
</dbReference>
<dbReference type="PROSITE" id="PS50293">
    <property type="entry name" value="TPR_REGION"/>
    <property type="match status" value="1"/>
</dbReference>
<evidence type="ECO:0000256" key="1">
    <source>
        <dbReference type="PROSITE-ProRule" id="PRU00339"/>
    </source>
</evidence>
<dbReference type="PANTHER" id="PTHR46082">
    <property type="entry name" value="ATP/GTP-BINDING PROTEIN-RELATED"/>
    <property type="match status" value="1"/>
</dbReference>
<dbReference type="InterPro" id="IPR019734">
    <property type="entry name" value="TPR_rpt"/>
</dbReference>
<feature type="domain" description="NB-ARC" evidence="2">
    <location>
        <begin position="181"/>
        <end position="351"/>
    </location>
</feature>
<dbReference type="Pfam" id="PF00931">
    <property type="entry name" value="NB-ARC"/>
    <property type="match status" value="1"/>
</dbReference>
<evidence type="ECO:0000313" key="4">
    <source>
        <dbReference type="Proteomes" id="UP001521785"/>
    </source>
</evidence>
<gene>
    <name evidence="3" type="ORF">SLS60_000254</name>
</gene>
<feature type="repeat" description="TPR" evidence="1">
    <location>
        <begin position="754"/>
        <end position="787"/>
    </location>
</feature>
<dbReference type="SUPFAM" id="SSF52540">
    <property type="entry name" value="P-loop containing nucleoside triphosphate hydrolases"/>
    <property type="match status" value="1"/>
</dbReference>
<dbReference type="InterPro" id="IPR027417">
    <property type="entry name" value="P-loop_NTPase"/>
</dbReference>
<accession>A0ABR3S5R3</accession>
<dbReference type="InterPro" id="IPR011990">
    <property type="entry name" value="TPR-like_helical_dom_sf"/>
</dbReference>
<dbReference type="Pfam" id="PF13374">
    <property type="entry name" value="TPR_10"/>
    <property type="match status" value="1"/>
</dbReference>